<keyword evidence="3" id="KW-0238">DNA-binding</keyword>
<dbReference type="PANTHER" id="PTHR30146:SF148">
    <property type="entry name" value="HTH-TYPE TRANSCRIPTIONAL REPRESSOR PURR-RELATED"/>
    <property type="match status" value="1"/>
</dbReference>
<dbReference type="InterPro" id="IPR000843">
    <property type="entry name" value="HTH_LacI"/>
</dbReference>
<dbReference type="Pfam" id="PF00356">
    <property type="entry name" value="LacI"/>
    <property type="match status" value="1"/>
</dbReference>
<reference evidence="6 7" key="1">
    <citation type="submission" date="2019-10" db="EMBL/GenBank/DDBJ databases">
        <title>Whole genome shotgun sequence of Acrocarpospora pleiomorpha NBRC 16267.</title>
        <authorList>
            <person name="Ichikawa N."/>
            <person name="Kimura A."/>
            <person name="Kitahashi Y."/>
            <person name="Komaki H."/>
            <person name="Oguchi A."/>
        </authorList>
    </citation>
    <scope>NUCLEOTIDE SEQUENCE [LARGE SCALE GENOMIC DNA]</scope>
    <source>
        <strain evidence="6 7">NBRC 16267</strain>
    </source>
</reference>
<gene>
    <name evidence="6" type="ORF">Aple_038960</name>
</gene>
<evidence type="ECO:0000256" key="2">
    <source>
        <dbReference type="ARBA" id="ARBA00023015"/>
    </source>
</evidence>
<accession>A0A5M3XJ56</accession>
<evidence type="ECO:0000256" key="4">
    <source>
        <dbReference type="ARBA" id="ARBA00023163"/>
    </source>
</evidence>
<proteinExistence type="predicted"/>
<dbReference type="PROSITE" id="PS50932">
    <property type="entry name" value="HTH_LACI_2"/>
    <property type="match status" value="1"/>
</dbReference>
<keyword evidence="4" id="KW-0804">Transcription</keyword>
<organism evidence="6 7">
    <name type="scientific">Acrocarpospora pleiomorpha</name>
    <dbReference type="NCBI Taxonomy" id="90975"/>
    <lineage>
        <taxon>Bacteria</taxon>
        <taxon>Bacillati</taxon>
        <taxon>Actinomycetota</taxon>
        <taxon>Actinomycetes</taxon>
        <taxon>Streptosporangiales</taxon>
        <taxon>Streptosporangiaceae</taxon>
        <taxon>Acrocarpospora</taxon>
    </lineage>
</organism>
<dbReference type="Gene3D" id="3.40.50.2300">
    <property type="match status" value="2"/>
</dbReference>
<dbReference type="SMART" id="SM00354">
    <property type="entry name" value="HTH_LACI"/>
    <property type="match status" value="1"/>
</dbReference>
<evidence type="ECO:0000259" key="5">
    <source>
        <dbReference type="PROSITE" id="PS50932"/>
    </source>
</evidence>
<dbReference type="Proteomes" id="UP000377595">
    <property type="component" value="Unassembled WGS sequence"/>
</dbReference>
<dbReference type="InterPro" id="IPR046335">
    <property type="entry name" value="LacI/GalR-like_sensor"/>
</dbReference>
<dbReference type="CDD" id="cd01392">
    <property type="entry name" value="HTH_LacI"/>
    <property type="match status" value="1"/>
</dbReference>
<dbReference type="InterPro" id="IPR028082">
    <property type="entry name" value="Peripla_BP_I"/>
</dbReference>
<evidence type="ECO:0000256" key="1">
    <source>
        <dbReference type="ARBA" id="ARBA00022491"/>
    </source>
</evidence>
<feature type="domain" description="HTH lacI-type" evidence="5">
    <location>
        <begin position="18"/>
        <end position="74"/>
    </location>
</feature>
<dbReference type="PANTHER" id="PTHR30146">
    <property type="entry name" value="LACI-RELATED TRANSCRIPTIONAL REPRESSOR"/>
    <property type="match status" value="1"/>
</dbReference>
<dbReference type="EMBL" id="BLAF01000020">
    <property type="protein sequence ID" value="GES21000.1"/>
    <property type="molecule type" value="Genomic_DNA"/>
</dbReference>
<dbReference type="SUPFAM" id="SSF47413">
    <property type="entry name" value="lambda repressor-like DNA-binding domains"/>
    <property type="match status" value="1"/>
</dbReference>
<comment type="caution">
    <text evidence="6">The sequence shown here is derived from an EMBL/GenBank/DDBJ whole genome shotgun (WGS) entry which is preliminary data.</text>
</comment>
<dbReference type="SUPFAM" id="SSF53822">
    <property type="entry name" value="Periplasmic binding protein-like I"/>
    <property type="match status" value="1"/>
</dbReference>
<evidence type="ECO:0000313" key="6">
    <source>
        <dbReference type="EMBL" id="GES21000.1"/>
    </source>
</evidence>
<dbReference type="Gene3D" id="1.10.260.40">
    <property type="entry name" value="lambda repressor-like DNA-binding domains"/>
    <property type="match status" value="1"/>
</dbReference>
<dbReference type="CDD" id="cd06267">
    <property type="entry name" value="PBP1_LacI_sugar_binding-like"/>
    <property type="match status" value="1"/>
</dbReference>
<sequence>MRVCAEDVAVKGAQPDRVRLIDVATVAEVTKSIVSRVLNADPTVAVRPETRQRILQVAHDLGYQPHAGARALAKSRTMALALVAPSIDNPPYITIARGAYRRAAEHGYLSLLAEDFDEQPAGRSLIDGGRVDGLLMGSFVPDHPLVAHLRESSFPHVFVNRAVAGSGRNVTMNVARASELAVEHLTGLGHRRVAHLAGPAEVESGADRLAAFESAIGARGLPLLPPMFGDFTEATGFASAGALLETGPTAIFTSSPGQAIGVMRFLVDAGLRVPEDLSVIAYGDFPAAGFTVPAVTTIALPLLELGAAAVDEIVAQLDGAPPRDLVIPQEPRLLVRESTGPAPR</sequence>
<dbReference type="GO" id="GO:0003700">
    <property type="term" value="F:DNA-binding transcription factor activity"/>
    <property type="evidence" value="ECO:0007669"/>
    <property type="project" value="TreeGrafter"/>
</dbReference>
<name>A0A5M3XJ56_9ACTN</name>
<protein>
    <submittedName>
        <fullName evidence="6">LacI family transcriptional regulator</fullName>
    </submittedName>
</protein>
<keyword evidence="2" id="KW-0805">Transcription regulation</keyword>
<evidence type="ECO:0000313" key="7">
    <source>
        <dbReference type="Proteomes" id="UP000377595"/>
    </source>
</evidence>
<dbReference type="InterPro" id="IPR010982">
    <property type="entry name" value="Lambda_DNA-bd_dom_sf"/>
</dbReference>
<keyword evidence="1" id="KW-0678">Repressor</keyword>
<evidence type="ECO:0000256" key="3">
    <source>
        <dbReference type="ARBA" id="ARBA00023125"/>
    </source>
</evidence>
<dbReference type="AlphaFoldDB" id="A0A5M3XJ56"/>
<dbReference type="GO" id="GO:0000976">
    <property type="term" value="F:transcription cis-regulatory region binding"/>
    <property type="evidence" value="ECO:0007669"/>
    <property type="project" value="TreeGrafter"/>
</dbReference>
<dbReference type="Pfam" id="PF13377">
    <property type="entry name" value="Peripla_BP_3"/>
    <property type="match status" value="1"/>
</dbReference>
<keyword evidence="7" id="KW-1185">Reference proteome</keyword>